<keyword evidence="2" id="KW-1185">Reference proteome</keyword>
<dbReference type="Proteomes" id="UP000271624">
    <property type="component" value="Unassembled WGS sequence"/>
</dbReference>
<reference evidence="1" key="2">
    <citation type="journal article" date="2019" name="Genome Biol. Evol.">
        <title>Day and night: Metabolic profiles and evolutionary relationships of six axenic non-marine cyanobacteria.</title>
        <authorList>
            <person name="Will S.E."/>
            <person name="Henke P."/>
            <person name="Boedeker C."/>
            <person name="Huang S."/>
            <person name="Brinkmann H."/>
            <person name="Rohde M."/>
            <person name="Jarek M."/>
            <person name="Friedl T."/>
            <person name="Seufert S."/>
            <person name="Schumacher M."/>
            <person name="Overmann J."/>
            <person name="Neumann-Schaal M."/>
            <person name="Petersen J."/>
        </authorList>
    </citation>
    <scope>NUCLEOTIDE SEQUENCE [LARGE SCALE GENOMIC DNA]</scope>
    <source>
        <strain evidence="1">PCC 7102</strain>
    </source>
</reference>
<proteinExistence type="predicted"/>
<gene>
    <name evidence="1" type="ORF">DSM106972_000700</name>
</gene>
<accession>A0A433VTZ6</accession>
<organism evidence="1 2">
    <name type="scientific">Dulcicalothrix desertica PCC 7102</name>
    <dbReference type="NCBI Taxonomy" id="232991"/>
    <lineage>
        <taxon>Bacteria</taxon>
        <taxon>Bacillati</taxon>
        <taxon>Cyanobacteriota</taxon>
        <taxon>Cyanophyceae</taxon>
        <taxon>Nostocales</taxon>
        <taxon>Calotrichaceae</taxon>
        <taxon>Dulcicalothrix</taxon>
    </lineage>
</organism>
<name>A0A433VTZ6_9CYAN</name>
<dbReference type="EMBL" id="RSCL01000001">
    <property type="protein sequence ID" value="RUT09576.1"/>
    <property type="molecule type" value="Genomic_DNA"/>
</dbReference>
<protein>
    <submittedName>
        <fullName evidence="1">Uncharacterized protein</fullName>
    </submittedName>
</protein>
<evidence type="ECO:0000313" key="2">
    <source>
        <dbReference type="Proteomes" id="UP000271624"/>
    </source>
</evidence>
<comment type="caution">
    <text evidence="1">The sequence shown here is derived from an EMBL/GenBank/DDBJ whole genome shotgun (WGS) entry which is preliminary data.</text>
</comment>
<sequence>MSVETARTVAQDPLTAPFLLELIALHGDVELRQAVASNPNT</sequence>
<reference evidence="1" key="1">
    <citation type="submission" date="2018-12" db="EMBL/GenBank/DDBJ databases">
        <authorList>
            <person name="Will S."/>
            <person name="Neumann-Schaal M."/>
            <person name="Henke P."/>
        </authorList>
    </citation>
    <scope>NUCLEOTIDE SEQUENCE</scope>
    <source>
        <strain evidence="1">PCC 7102</strain>
    </source>
</reference>
<dbReference type="AlphaFoldDB" id="A0A433VTZ6"/>
<evidence type="ECO:0000313" key="1">
    <source>
        <dbReference type="EMBL" id="RUT09576.1"/>
    </source>
</evidence>